<evidence type="ECO:0000313" key="1">
    <source>
        <dbReference type="EMBL" id="JAH42793.1"/>
    </source>
</evidence>
<dbReference type="AlphaFoldDB" id="A0A0E9SQM0"/>
<protein>
    <submittedName>
        <fullName evidence="1">Uncharacterized protein</fullName>
    </submittedName>
</protein>
<proteinExistence type="predicted"/>
<name>A0A0E9SQM0_ANGAN</name>
<organism evidence="1">
    <name type="scientific">Anguilla anguilla</name>
    <name type="common">European freshwater eel</name>
    <name type="synonym">Muraena anguilla</name>
    <dbReference type="NCBI Taxonomy" id="7936"/>
    <lineage>
        <taxon>Eukaryota</taxon>
        <taxon>Metazoa</taxon>
        <taxon>Chordata</taxon>
        <taxon>Craniata</taxon>
        <taxon>Vertebrata</taxon>
        <taxon>Euteleostomi</taxon>
        <taxon>Actinopterygii</taxon>
        <taxon>Neopterygii</taxon>
        <taxon>Teleostei</taxon>
        <taxon>Anguilliformes</taxon>
        <taxon>Anguillidae</taxon>
        <taxon>Anguilla</taxon>
    </lineage>
</organism>
<dbReference type="EMBL" id="GBXM01065784">
    <property type="protein sequence ID" value="JAH42793.1"/>
    <property type="molecule type" value="Transcribed_RNA"/>
</dbReference>
<accession>A0A0E9SQM0</accession>
<reference evidence="1" key="2">
    <citation type="journal article" date="2015" name="Fish Shellfish Immunol.">
        <title>Early steps in the European eel (Anguilla anguilla)-Vibrio vulnificus interaction in the gills: Role of the RtxA13 toxin.</title>
        <authorList>
            <person name="Callol A."/>
            <person name="Pajuelo D."/>
            <person name="Ebbesson L."/>
            <person name="Teles M."/>
            <person name="MacKenzie S."/>
            <person name="Amaro C."/>
        </authorList>
    </citation>
    <scope>NUCLEOTIDE SEQUENCE</scope>
</reference>
<reference evidence="1" key="1">
    <citation type="submission" date="2014-11" db="EMBL/GenBank/DDBJ databases">
        <authorList>
            <person name="Amaro Gonzalez C."/>
        </authorList>
    </citation>
    <scope>NUCLEOTIDE SEQUENCE</scope>
</reference>
<sequence>MTSHFGPACLWPVLSVRALLGRPPGCQLTMEFLYL</sequence>